<dbReference type="PANTHER" id="PTHR43163">
    <property type="entry name" value="DIPEPTIDE TRANSPORT SYSTEM PERMEASE PROTEIN DPPB-RELATED"/>
    <property type="match status" value="1"/>
</dbReference>
<sequence length="320" mass="36232">MTKYVIKRVLLMLLTLFVIFTICFMLIRILPRQLPTDKNLQAVITARWDALGYGEPLLVQYGIYLKNIITKWDFGTSWYIQVREPAWDVLKNRLLPTVLVNFYSFLLSIPIGIALGIYAAVKKNKWQDQFISTLVMIFVSVPSYVYAFLIQYIFYFKAGLLPLTVYSLADAGGSWFSGKMFYSMLAPILALSFSQVAGLCRFTRAELTETLTSDYMLLARSKGLTRTQATTRHALKNAMVPILPMIIATFISILAGSMIIEQIFSIPGVGRLYVTSIQLLDYDVFMIDTLFYTLVGLLAGIVVDISYGFIDPRIRMGSTK</sequence>
<feature type="transmembrane region" description="Helical" evidence="7">
    <location>
        <begin position="9"/>
        <end position="30"/>
    </location>
</feature>
<keyword evidence="4 7" id="KW-0812">Transmembrane</keyword>
<dbReference type="CDD" id="cd06261">
    <property type="entry name" value="TM_PBP2"/>
    <property type="match status" value="1"/>
</dbReference>
<evidence type="ECO:0000256" key="4">
    <source>
        <dbReference type="ARBA" id="ARBA00022692"/>
    </source>
</evidence>
<dbReference type="PROSITE" id="PS50928">
    <property type="entry name" value="ABC_TM1"/>
    <property type="match status" value="1"/>
</dbReference>
<evidence type="ECO:0000256" key="6">
    <source>
        <dbReference type="ARBA" id="ARBA00023136"/>
    </source>
</evidence>
<evidence type="ECO:0000256" key="5">
    <source>
        <dbReference type="ARBA" id="ARBA00022989"/>
    </source>
</evidence>
<comment type="subcellular location">
    <subcellularLocation>
        <location evidence="1 7">Cell membrane</location>
        <topology evidence="1 7">Multi-pass membrane protein</topology>
    </subcellularLocation>
</comment>
<evidence type="ECO:0000259" key="8">
    <source>
        <dbReference type="PROSITE" id="PS50928"/>
    </source>
</evidence>
<proteinExistence type="inferred from homology"/>
<evidence type="ECO:0000256" key="7">
    <source>
        <dbReference type="RuleBase" id="RU363032"/>
    </source>
</evidence>
<keyword evidence="3" id="KW-1003">Cell membrane</keyword>
<reference evidence="9" key="1">
    <citation type="journal article" date="2021" name="PeerJ">
        <title>Extensive microbial diversity within the chicken gut microbiome revealed by metagenomics and culture.</title>
        <authorList>
            <person name="Gilroy R."/>
            <person name="Ravi A."/>
            <person name="Getino M."/>
            <person name="Pursley I."/>
            <person name="Horton D.L."/>
            <person name="Alikhan N.F."/>
            <person name="Baker D."/>
            <person name="Gharbi K."/>
            <person name="Hall N."/>
            <person name="Watson M."/>
            <person name="Adriaenssens E.M."/>
            <person name="Foster-Nyarko E."/>
            <person name="Jarju S."/>
            <person name="Secka A."/>
            <person name="Antonio M."/>
            <person name="Oren A."/>
            <person name="Chaudhuri R.R."/>
            <person name="La Ragione R."/>
            <person name="Hildebrand F."/>
            <person name="Pallen M.J."/>
        </authorList>
    </citation>
    <scope>NUCLEOTIDE SEQUENCE</scope>
    <source>
        <strain evidence="9">Gambia15-2214</strain>
    </source>
</reference>
<accession>A0A9E2L1K5</accession>
<dbReference type="InterPro" id="IPR000515">
    <property type="entry name" value="MetI-like"/>
</dbReference>
<keyword evidence="2 7" id="KW-0813">Transport</keyword>
<dbReference type="GO" id="GO:0005886">
    <property type="term" value="C:plasma membrane"/>
    <property type="evidence" value="ECO:0007669"/>
    <property type="project" value="UniProtKB-SubCell"/>
</dbReference>
<feature type="transmembrane region" description="Helical" evidence="7">
    <location>
        <begin position="102"/>
        <end position="121"/>
    </location>
</feature>
<reference evidence="9" key="2">
    <citation type="submission" date="2021-04" db="EMBL/GenBank/DDBJ databases">
        <authorList>
            <person name="Gilroy R."/>
        </authorList>
    </citation>
    <scope>NUCLEOTIDE SEQUENCE</scope>
    <source>
        <strain evidence="9">Gambia15-2214</strain>
    </source>
</reference>
<feature type="transmembrane region" description="Helical" evidence="7">
    <location>
        <begin position="133"/>
        <end position="154"/>
    </location>
</feature>
<dbReference type="PANTHER" id="PTHR43163:SF6">
    <property type="entry name" value="DIPEPTIDE TRANSPORT SYSTEM PERMEASE PROTEIN DPPB-RELATED"/>
    <property type="match status" value="1"/>
</dbReference>
<evidence type="ECO:0000256" key="3">
    <source>
        <dbReference type="ARBA" id="ARBA00022475"/>
    </source>
</evidence>
<dbReference type="GO" id="GO:0055085">
    <property type="term" value="P:transmembrane transport"/>
    <property type="evidence" value="ECO:0007669"/>
    <property type="project" value="InterPro"/>
</dbReference>
<dbReference type="AlphaFoldDB" id="A0A9E2L1K5"/>
<dbReference type="Pfam" id="PF00528">
    <property type="entry name" value="BPD_transp_1"/>
    <property type="match status" value="1"/>
</dbReference>
<feature type="transmembrane region" description="Helical" evidence="7">
    <location>
        <begin position="284"/>
        <end position="310"/>
    </location>
</feature>
<feature type="domain" description="ABC transmembrane type-1" evidence="8">
    <location>
        <begin position="94"/>
        <end position="303"/>
    </location>
</feature>
<keyword evidence="6 7" id="KW-0472">Membrane</keyword>
<organism evidence="9 10">
    <name type="scientific">Candidatus Treponema excrementipullorum</name>
    <dbReference type="NCBI Taxonomy" id="2838768"/>
    <lineage>
        <taxon>Bacteria</taxon>
        <taxon>Pseudomonadati</taxon>
        <taxon>Spirochaetota</taxon>
        <taxon>Spirochaetia</taxon>
        <taxon>Spirochaetales</taxon>
        <taxon>Treponemataceae</taxon>
        <taxon>Treponema</taxon>
    </lineage>
</organism>
<dbReference type="Gene3D" id="1.10.3720.10">
    <property type="entry name" value="MetI-like"/>
    <property type="match status" value="1"/>
</dbReference>
<dbReference type="Pfam" id="PF19300">
    <property type="entry name" value="BPD_transp_1_N"/>
    <property type="match status" value="1"/>
</dbReference>
<dbReference type="Proteomes" id="UP000823914">
    <property type="component" value="Unassembled WGS sequence"/>
</dbReference>
<comment type="similarity">
    <text evidence="7">Belongs to the binding-protein-dependent transport system permease family.</text>
</comment>
<name>A0A9E2L1K5_9SPIR</name>
<protein>
    <submittedName>
        <fullName evidence="9">ABC transporter permease</fullName>
    </submittedName>
</protein>
<feature type="transmembrane region" description="Helical" evidence="7">
    <location>
        <begin position="180"/>
        <end position="200"/>
    </location>
</feature>
<gene>
    <name evidence="9" type="ORF">IAA16_05645</name>
</gene>
<feature type="transmembrane region" description="Helical" evidence="7">
    <location>
        <begin position="242"/>
        <end position="264"/>
    </location>
</feature>
<evidence type="ECO:0000313" key="9">
    <source>
        <dbReference type="EMBL" id="MBU3850029.1"/>
    </source>
</evidence>
<dbReference type="InterPro" id="IPR035906">
    <property type="entry name" value="MetI-like_sf"/>
</dbReference>
<dbReference type="SUPFAM" id="SSF161098">
    <property type="entry name" value="MetI-like"/>
    <property type="match status" value="1"/>
</dbReference>
<dbReference type="EMBL" id="JAHLFV010000132">
    <property type="protein sequence ID" value="MBU3850029.1"/>
    <property type="molecule type" value="Genomic_DNA"/>
</dbReference>
<evidence type="ECO:0000256" key="2">
    <source>
        <dbReference type="ARBA" id="ARBA00022448"/>
    </source>
</evidence>
<evidence type="ECO:0000313" key="10">
    <source>
        <dbReference type="Proteomes" id="UP000823914"/>
    </source>
</evidence>
<evidence type="ECO:0000256" key="1">
    <source>
        <dbReference type="ARBA" id="ARBA00004651"/>
    </source>
</evidence>
<dbReference type="InterPro" id="IPR045621">
    <property type="entry name" value="BPD_transp_1_N"/>
</dbReference>
<keyword evidence="5 7" id="KW-1133">Transmembrane helix</keyword>
<comment type="caution">
    <text evidence="9">The sequence shown here is derived from an EMBL/GenBank/DDBJ whole genome shotgun (WGS) entry which is preliminary data.</text>
</comment>